<feature type="signal peptide" evidence="2">
    <location>
        <begin position="1"/>
        <end position="27"/>
    </location>
</feature>
<name>A0ABY4S5X5_AQUTE</name>
<dbReference type="InterPro" id="IPR042100">
    <property type="entry name" value="Bug_dom1"/>
</dbReference>
<evidence type="ECO:0000313" key="4">
    <source>
        <dbReference type="Proteomes" id="UP001056201"/>
    </source>
</evidence>
<dbReference type="InterPro" id="IPR005064">
    <property type="entry name" value="BUG"/>
</dbReference>
<dbReference type="PANTHER" id="PTHR42928:SF5">
    <property type="entry name" value="BLR1237 PROTEIN"/>
    <property type="match status" value="1"/>
</dbReference>
<reference evidence="3" key="1">
    <citation type="submission" date="2022-05" db="EMBL/GenBank/DDBJ databases">
        <title>An RpoN-dependent PEP-CTERM gene is involved in floc formation of an Aquincola tertiaricarbonis strain.</title>
        <authorList>
            <person name="Qiu D."/>
            <person name="Xia M."/>
        </authorList>
    </citation>
    <scope>NUCLEOTIDE SEQUENCE</scope>
    <source>
        <strain evidence="3">RN12</strain>
    </source>
</reference>
<evidence type="ECO:0000256" key="1">
    <source>
        <dbReference type="ARBA" id="ARBA00006987"/>
    </source>
</evidence>
<comment type="similarity">
    <text evidence="1">Belongs to the UPF0065 (bug) family.</text>
</comment>
<accession>A0ABY4S5X5</accession>
<dbReference type="Gene3D" id="3.40.190.150">
    <property type="entry name" value="Bordetella uptake gene, domain 1"/>
    <property type="match status" value="1"/>
</dbReference>
<dbReference type="PANTHER" id="PTHR42928">
    <property type="entry name" value="TRICARBOXYLATE-BINDING PROTEIN"/>
    <property type="match status" value="1"/>
</dbReference>
<protein>
    <submittedName>
        <fullName evidence="3">Tripartite tricarboxylate transporter substrate binding protein</fullName>
    </submittedName>
</protein>
<keyword evidence="2" id="KW-0732">Signal</keyword>
<keyword evidence="4" id="KW-1185">Reference proteome</keyword>
<feature type="chain" id="PRO_5045778894" evidence="2">
    <location>
        <begin position="28"/>
        <end position="335"/>
    </location>
</feature>
<dbReference type="CDD" id="cd07012">
    <property type="entry name" value="PBP2_Bug_TTT"/>
    <property type="match status" value="1"/>
</dbReference>
<dbReference type="Pfam" id="PF03401">
    <property type="entry name" value="TctC"/>
    <property type="match status" value="1"/>
</dbReference>
<dbReference type="RefSeq" id="WP_250196317.1">
    <property type="nucleotide sequence ID" value="NZ_CP097635.1"/>
</dbReference>
<sequence length="335" mass="35059">MTTMNRRTFHALAATALLAGTTRIASAQGPGARPMTLVVPYPAGGLSDAIARVVERPLAKAVGQMVIIENIGGVGGAIAAQKVLGGALDGGAIYQGSPNELILTPMALQAARYRAEDWRLVQMIGSFPLAVLARKGLPANDIDELVALARKAHAAGKPLSYASVGVGSLYHLLGAHFANSIGVQMTHVPYKGAAPAMQDLAGDQVDVAFIVVGESGIAMAQQERLKVLATLAPAGKVEAAFLRGYPSINESKSVHDFAFNTWTGYFVPKSTPEPVARALNQSLSVAIGDPEVKAQIEKLGGTVPPMMTLEAAAKEYESQTARFRAIAKSVKLEPL</sequence>
<dbReference type="SUPFAM" id="SSF53850">
    <property type="entry name" value="Periplasmic binding protein-like II"/>
    <property type="match status" value="1"/>
</dbReference>
<gene>
    <name evidence="3" type="ORF">MW290_05810</name>
</gene>
<organism evidence="3 4">
    <name type="scientific">Aquincola tertiaricarbonis</name>
    <dbReference type="NCBI Taxonomy" id="391953"/>
    <lineage>
        <taxon>Bacteria</taxon>
        <taxon>Pseudomonadati</taxon>
        <taxon>Pseudomonadota</taxon>
        <taxon>Betaproteobacteria</taxon>
        <taxon>Burkholderiales</taxon>
        <taxon>Sphaerotilaceae</taxon>
        <taxon>Aquincola</taxon>
    </lineage>
</organism>
<evidence type="ECO:0000313" key="3">
    <source>
        <dbReference type="EMBL" id="URI08095.1"/>
    </source>
</evidence>
<dbReference type="EMBL" id="CP097635">
    <property type="protein sequence ID" value="URI08095.1"/>
    <property type="molecule type" value="Genomic_DNA"/>
</dbReference>
<proteinExistence type="inferred from homology"/>
<evidence type="ECO:0000256" key="2">
    <source>
        <dbReference type="SAM" id="SignalP"/>
    </source>
</evidence>
<dbReference type="Gene3D" id="3.40.190.10">
    <property type="entry name" value="Periplasmic binding protein-like II"/>
    <property type="match status" value="1"/>
</dbReference>
<dbReference type="Proteomes" id="UP001056201">
    <property type="component" value="Chromosome 1"/>
</dbReference>